<dbReference type="EMBL" id="CP003372">
    <property type="protein sequence ID" value="AGB32868.1"/>
    <property type="molecule type" value="Genomic_DNA"/>
</dbReference>
<dbReference type="Proteomes" id="UP000010843">
    <property type="component" value="Chromosome"/>
</dbReference>
<dbReference type="STRING" id="797303.Natpe_3075"/>
<evidence type="ECO:0000256" key="11">
    <source>
        <dbReference type="SAM" id="Phobius"/>
    </source>
</evidence>
<keyword evidence="9 11" id="KW-0472">Membrane</keyword>
<organism evidence="13 14">
    <name type="scientific">Natrinema pellirubrum (strain DSM 15624 / CIP 106293 / JCM 10476 / NCIMB 786 / 157)</name>
    <dbReference type="NCBI Taxonomy" id="797303"/>
    <lineage>
        <taxon>Archaea</taxon>
        <taxon>Methanobacteriati</taxon>
        <taxon>Methanobacteriota</taxon>
        <taxon>Stenosarchaea group</taxon>
        <taxon>Halobacteria</taxon>
        <taxon>Halobacteriales</taxon>
        <taxon>Natrialbaceae</taxon>
        <taxon>Natrinema</taxon>
    </lineage>
</organism>
<evidence type="ECO:0000256" key="5">
    <source>
        <dbReference type="ARBA" id="ARBA00022801"/>
    </source>
</evidence>
<dbReference type="HOGENOM" id="CLU_042266_0_0_2"/>
<evidence type="ECO:0000256" key="10">
    <source>
        <dbReference type="RuleBase" id="RU003983"/>
    </source>
</evidence>
<evidence type="ECO:0000313" key="14">
    <source>
        <dbReference type="Proteomes" id="UP000010843"/>
    </source>
</evidence>
<dbReference type="PANTHER" id="PTHR43221:SF2">
    <property type="entry name" value="PROTEASE HTPX HOMOLOG"/>
    <property type="match status" value="1"/>
</dbReference>
<feature type="transmembrane region" description="Helical" evidence="11">
    <location>
        <begin position="38"/>
        <end position="61"/>
    </location>
</feature>
<dbReference type="GO" id="GO:0046872">
    <property type="term" value="F:metal ion binding"/>
    <property type="evidence" value="ECO:0007669"/>
    <property type="project" value="UniProtKB-KW"/>
</dbReference>
<gene>
    <name evidence="13" type="ordered locus">Natpe_3075</name>
</gene>
<proteinExistence type="inferred from homology"/>
<keyword evidence="3 11" id="KW-0812">Transmembrane</keyword>
<keyword evidence="8 10" id="KW-0482">Metalloprotease</keyword>
<evidence type="ECO:0000256" key="7">
    <source>
        <dbReference type="ARBA" id="ARBA00022989"/>
    </source>
</evidence>
<evidence type="ECO:0000256" key="2">
    <source>
        <dbReference type="ARBA" id="ARBA00022670"/>
    </source>
</evidence>
<sequence length="403" mass="42787">MCRAGRPLEPVTTATLLETPYRNDSMPLSPDRRLRLRIVGALTLVVGVNVGVLSVLVWSGLRVAAVGGWSRPAAVGVPFVVGTVLLGAVGLVALQARYGSRSAVAGLELTVPEGDGPRNVAGRVQRLATQAAVPVPSVAIADRAEPTCLTVGSRRSPTIVVTRGLLAELDDDELDAALAHEVAHVANRDLPVVTAVAATVAIGDRLLERERLLRRVLENAVLLGLFTGVGIFILAVPILVIGVVYLLVSAVARALLGVNAIALGLFAKTREYAADRGASQLLGDPAALASALETLSDSRPKRDVRLHASATLGIVSQPLPVSTDDDDGEVHWVERFLPPVSFEGPADPRGLNRGLVWLHVRVVRPAVAAVRRLLGWRPATHPSTEARIEQLRTLERRRRADAT</sequence>
<dbReference type="GO" id="GO:0006508">
    <property type="term" value="P:proteolysis"/>
    <property type="evidence" value="ECO:0007669"/>
    <property type="project" value="UniProtKB-KW"/>
</dbReference>
<evidence type="ECO:0000256" key="3">
    <source>
        <dbReference type="ARBA" id="ARBA00022692"/>
    </source>
</evidence>
<dbReference type="CDD" id="cd07329">
    <property type="entry name" value="M56_like"/>
    <property type="match status" value="1"/>
</dbReference>
<dbReference type="GO" id="GO:0004222">
    <property type="term" value="F:metalloendopeptidase activity"/>
    <property type="evidence" value="ECO:0007669"/>
    <property type="project" value="InterPro"/>
</dbReference>
<dbReference type="InterPro" id="IPR001915">
    <property type="entry name" value="Peptidase_M48"/>
</dbReference>
<comment type="similarity">
    <text evidence="10">Belongs to the peptidase M48 family.</text>
</comment>
<dbReference type="InterPro" id="IPR050083">
    <property type="entry name" value="HtpX_protease"/>
</dbReference>
<dbReference type="eggNOG" id="arCOG01331">
    <property type="taxonomic scope" value="Archaea"/>
</dbReference>
<keyword evidence="7 11" id="KW-1133">Transmembrane helix</keyword>
<evidence type="ECO:0000256" key="8">
    <source>
        <dbReference type="ARBA" id="ARBA00023049"/>
    </source>
</evidence>
<evidence type="ECO:0000256" key="9">
    <source>
        <dbReference type="ARBA" id="ARBA00023136"/>
    </source>
</evidence>
<feature type="domain" description="Peptidase M48" evidence="12">
    <location>
        <begin position="119"/>
        <end position="394"/>
    </location>
</feature>
<comment type="cofactor">
    <cofactor evidence="10">
        <name>Zn(2+)</name>
        <dbReference type="ChEBI" id="CHEBI:29105"/>
    </cofactor>
    <text evidence="10">Binds 1 zinc ion per subunit.</text>
</comment>
<dbReference type="PANTHER" id="PTHR43221">
    <property type="entry name" value="PROTEASE HTPX"/>
    <property type="match status" value="1"/>
</dbReference>
<dbReference type="KEGG" id="npe:Natpe_3075"/>
<dbReference type="AlphaFoldDB" id="L0JPW2"/>
<feature type="transmembrane region" description="Helical" evidence="11">
    <location>
        <begin position="220"/>
        <end position="240"/>
    </location>
</feature>
<evidence type="ECO:0000259" key="12">
    <source>
        <dbReference type="Pfam" id="PF01435"/>
    </source>
</evidence>
<dbReference type="Pfam" id="PF01435">
    <property type="entry name" value="Peptidase_M48"/>
    <property type="match status" value="1"/>
</dbReference>
<protein>
    <submittedName>
        <fullName evidence="13">Zn-dependent protease with chaperone function</fullName>
    </submittedName>
</protein>
<keyword evidence="6 10" id="KW-0862">Zinc</keyword>
<evidence type="ECO:0000256" key="4">
    <source>
        <dbReference type="ARBA" id="ARBA00022723"/>
    </source>
</evidence>
<keyword evidence="1" id="KW-1003">Cell membrane</keyword>
<dbReference type="Gene3D" id="3.30.2010.10">
    <property type="entry name" value="Metalloproteases ('zincins'), catalytic domain"/>
    <property type="match status" value="1"/>
</dbReference>
<accession>L0JPW2</accession>
<keyword evidence="5 10" id="KW-0378">Hydrolase</keyword>
<evidence type="ECO:0000256" key="6">
    <source>
        <dbReference type="ARBA" id="ARBA00022833"/>
    </source>
</evidence>
<evidence type="ECO:0000256" key="1">
    <source>
        <dbReference type="ARBA" id="ARBA00022475"/>
    </source>
</evidence>
<feature type="transmembrane region" description="Helical" evidence="11">
    <location>
        <begin position="73"/>
        <end position="94"/>
    </location>
</feature>
<reference evidence="14" key="1">
    <citation type="submission" date="2012-02" db="EMBL/GenBank/DDBJ databases">
        <title>Complete sequence of chromosome of Natrinema pellirubrum DSM 15624.</title>
        <authorList>
            <person name="Lucas S."/>
            <person name="Han J."/>
            <person name="Lapidus A."/>
            <person name="Cheng J.-F."/>
            <person name="Goodwin L."/>
            <person name="Pitluck S."/>
            <person name="Peters L."/>
            <person name="Teshima H."/>
            <person name="Detter J.C."/>
            <person name="Han C."/>
            <person name="Tapia R."/>
            <person name="Land M."/>
            <person name="Hauser L."/>
            <person name="Kyrpides N."/>
            <person name="Ivanova N."/>
            <person name="Pagani I."/>
            <person name="Sproer C."/>
            <person name="Anderson I."/>
            <person name="Woyke T."/>
        </authorList>
    </citation>
    <scope>NUCLEOTIDE SEQUENCE [LARGE SCALE GENOMIC DNA]</scope>
    <source>
        <strain evidence="14">DSM 15624 / JCM 10476 / NCIMB 786</strain>
    </source>
</reference>
<name>L0JPW2_NATP1</name>
<evidence type="ECO:0000313" key="13">
    <source>
        <dbReference type="EMBL" id="AGB32868.1"/>
    </source>
</evidence>
<keyword evidence="4" id="KW-0479">Metal-binding</keyword>
<keyword evidence="2 10" id="KW-0645">Protease</keyword>
<feature type="transmembrane region" description="Helical" evidence="11">
    <location>
        <begin position="246"/>
        <end position="267"/>
    </location>
</feature>